<reference evidence="4" key="1">
    <citation type="submission" date="2021-03" db="EMBL/GenBank/DDBJ databases">
        <title>Whole genome shotgun sequence of Actinoplanes consettensis NBRC 14913.</title>
        <authorList>
            <person name="Komaki H."/>
            <person name="Tamura T."/>
        </authorList>
    </citation>
    <scope>NUCLEOTIDE SEQUENCE</scope>
    <source>
        <strain evidence="4">NBRC 14913</strain>
    </source>
</reference>
<proteinExistence type="predicted"/>
<gene>
    <name evidence="4" type="ORF">Aco04nite_04790</name>
</gene>
<organism evidence="4 5">
    <name type="scientific">Winogradskya consettensis</name>
    <dbReference type="NCBI Taxonomy" id="113560"/>
    <lineage>
        <taxon>Bacteria</taxon>
        <taxon>Bacillati</taxon>
        <taxon>Actinomycetota</taxon>
        <taxon>Actinomycetes</taxon>
        <taxon>Micromonosporales</taxon>
        <taxon>Micromonosporaceae</taxon>
        <taxon>Winogradskya</taxon>
    </lineage>
</organism>
<dbReference type="EMBL" id="BOQP01000003">
    <property type="protein sequence ID" value="GIM67107.1"/>
    <property type="molecule type" value="Genomic_DNA"/>
</dbReference>
<feature type="compositionally biased region" description="Polar residues" evidence="1">
    <location>
        <begin position="130"/>
        <end position="141"/>
    </location>
</feature>
<feature type="chain" id="PRO_5039167906" evidence="3">
    <location>
        <begin position="35"/>
        <end position="236"/>
    </location>
</feature>
<evidence type="ECO:0000313" key="4">
    <source>
        <dbReference type="EMBL" id="GIM67107.1"/>
    </source>
</evidence>
<dbReference type="Proteomes" id="UP000680865">
    <property type="component" value="Unassembled WGS sequence"/>
</dbReference>
<feature type="transmembrane region" description="Helical" evidence="2">
    <location>
        <begin position="191"/>
        <end position="211"/>
    </location>
</feature>
<name>A0A919S8L0_9ACTN</name>
<evidence type="ECO:0000313" key="5">
    <source>
        <dbReference type="Proteomes" id="UP000680865"/>
    </source>
</evidence>
<keyword evidence="2" id="KW-1133">Transmembrane helix</keyword>
<sequence length="236" mass="21998">MELKSVLRRARLSLVASLFLGALLGGPAHSPAVAAAAQPASPLTASASAAASLTSSPLASLASSPLVASDGGASTDHAQAGGPASVTGLSLITGLSSAAGLSSVNGLASTGFRSVTGHVPAFTPPAVPSSMGSATGPDPSTGSGAAGSGAAGSGAARSGSAAFAVRAVAFAGASVTARGGASFSTGPRTTWLGVAAIFAFFVPVLLGVPAAHSRAAHLIGLVSGVVAGPRAPPAAA</sequence>
<feature type="region of interest" description="Disordered" evidence="1">
    <location>
        <begin position="123"/>
        <end position="151"/>
    </location>
</feature>
<dbReference type="RefSeq" id="WP_212995545.1">
    <property type="nucleotide sequence ID" value="NZ_BAAATW010000009.1"/>
</dbReference>
<evidence type="ECO:0000256" key="2">
    <source>
        <dbReference type="SAM" id="Phobius"/>
    </source>
</evidence>
<feature type="signal peptide" evidence="3">
    <location>
        <begin position="1"/>
        <end position="34"/>
    </location>
</feature>
<keyword evidence="2" id="KW-0472">Membrane</keyword>
<dbReference type="AlphaFoldDB" id="A0A919S8L0"/>
<evidence type="ECO:0000256" key="3">
    <source>
        <dbReference type="SAM" id="SignalP"/>
    </source>
</evidence>
<protein>
    <submittedName>
        <fullName evidence="4">Uncharacterized protein</fullName>
    </submittedName>
</protein>
<accession>A0A919S8L0</accession>
<keyword evidence="3" id="KW-0732">Signal</keyword>
<comment type="caution">
    <text evidence="4">The sequence shown here is derived from an EMBL/GenBank/DDBJ whole genome shotgun (WGS) entry which is preliminary data.</text>
</comment>
<evidence type="ECO:0000256" key="1">
    <source>
        <dbReference type="SAM" id="MobiDB-lite"/>
    </source>
</evidence>
<keyword evidence="5" id="KW-1185">Reference proteome</keyword>
<keyword evidence="2" id="KW-0812">Transmembrane</keyword>